<name>A0A6C0IMG2_9ZZZZ</name>
<feature type="transmembrane region" description="Helical" evidence="1">
    <location>
        <begin position="18"/>
        <end position="38"/>
    </location>
</feature>
<dbReference type="AlphaFoldDB" id="A0A6C0IMG2"/>
<proteinExistence type="predicted"/>
<keyword evidence="1" id="KW-0472">Membrane</keyword>
<keyword evidence="1" id="KW-1133">Transmembrane helix</keyword>
<dbReference type="EMBL" id="MN740220">
    <property type="protein sequence ID" value="QHT94374.1"/>
    <property type="molecule type" value="Genomic_DNA"/>
</dbReference>
<evidence type="ECO:0000313" key="2">
    <source>
        <dbReference type="EMBL" id="QHT94374.1"/>
    </source>
</evidence>
<organism evidence="2">
    <name type="scientific">viral metagenome</name>
    <dbReference type="NCBI Taxonomy" id="1070528"/>
    <lineage>
        <taxon>unclassified sequences</taxon>
        <taxon>metagenomes</taxon>
        <taxon>organismal metagenomes</taxon>
    </lineage>
</organism>
<protein>
    <submittedName>
        <fullName evidence="2">Uncharacterized protein</fullName>
    </submittedName>
</protein>
<reference evidence="2" key="1">
    <citation type="journal article" date="2020" name="Nature">
        <title>Giant virus diversity and host interactions through global metagenomics.</title>
        <authorList>
            <person name="Schulz F."/>
            <person name="Roux S."/>
            <person name="Paez-Espino D."/>
            <person name="Jungbluth S."/>
            <person name="Walsh D.A."/>
            <person name="Denef V.J."/>
            <person name="McMahon K.D."/>
            <person name="Konstantinidis K.T."/>
            <person name="Eloe-Fadrosh E.A."/>
            <person name="Kyrpides N.C."/>
            <person name="Woyke T."/>
        </authorList>
    </citation>
    <scope>NUCLEOTIDE SEQUENCE</scope>
    <source>
        <strain evidence="2">GVMAG-M-3300024258-28</strain>
    </source>
</reference>
<accession>A0A6C0IMG2</accession>
<sequence>MDIVEEFRKQIDNIDYKTVCNTIITTCGAYFLWVIAHYVSSHLYVNYCTPLTIMGVMASPFLIASPHCQALRWVIYEAGSKVNVMFALLAGWTMGKLKID</sequence>
<feature type="transmembrane region" description="Helical" evidence="1">
    <location>
        <begin position="44"/>
        <end position="63"/>
    </location>
</feature>
<evidence type="ECO:0000256" key="1">
    <source>
        <dbReference type="SAM" id="Phobius"/>
    </source>
</evidence>
<keyword evidence="1" id="KW-0812">Transmembrane</keyword>